<proteinExistence type="predicted"/>
<sequence length="137" mass="14696">MSYAISAALQEAVFLRLSSDPDISALVGTAIYDAIPSGSVPETYVSLGAETVLDRSDQTGTGAEHRLTISVITNQSGFATAKILAGAISDRLHDADLGLQRGRLVFLKFDRAAAKRAGSANQRRIDMRFRARVEDNV</sequence>
<dbReference type="Pfam" id="PF11367">
    <property type="entry name" value="Tail_completion_gp17"/>
    <property type="match status" value="1"/>
</dbReference>
<accession>A0A4U7N505</accession>
<evidence type="ECO:0000313" key="1">
    <source>
        <dbReference type="EMBL" id="TKZ20882.1"/>
    </source>
</evidence>
<evidence type="ECO:0000313" key="2">
    <source>
        <dbReference type="Proteomes" id="UP000306575"/>
    </source>
</evidence>
<dbReference type="AlphaFoldDB" id="A0A4U7N505"/>
<dbReference type="RefSeq" id="WP_138016009.1">
    <property type="nucleotide sequence ID" value="NZ_SULI01000008.1"/>
</dbReference>
<gene>
    <name evidence="1" type="ORF">FAP39_08680</name>
</gene>
<dbReference type="Gene3D" id="3.30.2000.30">
    <property type="match status" value="1"/>
</dbReference>
<dbReference type="InterPro" id="IPR021508">
    <property type="entry name" value="Gp17-like"/>
</dbReference>
<dbReference type="OrthoDB" id="7644395at2"/>
<keyword evidence="2" id="KW-1185">Reference proteome</keyword>
<reference evidence="1 2" key="1">
    <citation type="submission" date="2019-04" db="EMBL/GenBank/DDBJ databases">
        <title>Genome sequence of Pelagicola litoralis CL-ES2.</title>
        <authorList>
            <person name="Cao J."/>
        </authorList>
    </citation>
    <scope>NUCLEOTIDE SEQUENCE [LARGE SCALE GENOMIC DNA]</scope>
    <source>
        <strain evidence="1 2">CL-ES2</strain>
    </source>
</reference>
<dbReference type="EMBL" id="SULI01000008">
    <property type="protein sequence ID" value="TKZ20882.1"/>
    <property type="molecule type" value="Genomic_DNA"/>
</dbReference>
<dbReference type="Proteomes" id="UP000306575">
    <property type="component" value="Unassembled WGS sequence"/>
</dbReference>
<organism evidence="1 2">
    <name type="scientific">Shimia litoralis</name>
    <dbReference type="NCBI Taxonomy" id="420403"/>
    <lineage>
        <taxon>Bacteria</taxon>
        <taxon>Pseudomonadati</taxon>
        <taxon>Pseudomonadota</taxon>
        <taxon>Alphaproteobacteria</taxon>
        <taxon>Rhodobacterales</taxon>
        <taxon>Roseobacteraceae</taxon>
    </lineage>
</organism>
<dbReference type="InterPro" id="IPR053745">
    <property type="entry name" value="Viral_Tail_Comp_sf"/>
</dbReference>
<name>A0A4U7N505_9RHOB</name>
<protein>
    <submittedName>
        <fullName evidence="1">DUF3168 domain-containing protein</fullName>
    </submittedName>
</protein>
<comment type="caution">
    <text evidence="1">The sequence shown here is derived from an EMBL/GenBank/DDBJ whole genome shotgun (WGS) entry which is preliminary data.</text>
</comment>